<feature type="domain" description="Enhanced disease resistance 4-like N-terminal" evidence="3">
    <location>
        <begin position="8"/>
        <end position="41"/>
    </location>
</feature>
<gene>
    <name evidence="4" type="ORF">SAY87_028407</name>
</gene>
<dbReference type="PANTHER" id="PTHR31105">
    <property type="entry name" value="EXTRA-LARGE G-PROTEIN-LIKE"/>
    <property type="match status" value="1"/>
</dbReference>
<sequence length="633" mass="71982">MTSYMTPHVRLVKCPKCEKVLPEFPDVPVYRCGGCDTILQAKNRHKNARIVRSDLQEATKYPKDEMVQGFEEGKGSSDLDKEMVIPSSEEQSMDKGNVKDPGIFMNYDQGLSSGTCCGFGNSNEESHEAPMVRGPLPVLVEKVSKDVQTNGEVSSITKALPQEDTKDGSLNEGQEKLQMCVSHEHKMSEETFTSTEFLDPCSEFSGTIIGDSHRPLAAIPGYHLSYDENVSSFDTPVDHFNDRERSRGKQISGKDEQRFGLPNKRLGKSRLISDEILETSRSRFHSKDEMARGRNNELPPRIPANRRKTEFTYEDEGSPSQGEDNLLPYSSNYHLSQSPEEFVAEDNNVRLLQLVHELEDQLKKSCNFKRIDGRNNRAAYYSHELLEEEGLMMDLNFPRGNPWARNFGSSTTAFSAEITRSAHQPEYSLRDRFPQARQHSEPLPPPFFHSKSIRSTGRRHLCGPYSSWPSSPQQQYMGSDSSVLSSDLNELQKLRKYYQDKEDHLLKRHLRPIHGAAPFMTCYHCWEVLQVPEDSFVSRRRFHLVKCGSCLIVLKFTLENGTCIAPYEPDTRAPPPSEAGEYENSMGTMMLYPAADAAEINEEKYLQMDPRDMRTSPLHRLMGYSSVSQVFKR</sequence>
<reference evidence="4 5" key="1">
    <citation type="journal article" date="2023" name="Hortic Res">
        <title>Pangenome of water caltrop reveals structural variations and asymmetric subgenome divergence after allopolyploidization.</title>
        <authorList>
            <person name="Zhang X."/>
            <person name="Chen Y."/>
            <person name="Wang L."/>
            <person name="Yuan Y."/>
            <person name="Fang M."/>
            <person name="Shi L."/>
            <person name="Lu R."/>
            <person name="Comes H.P."/>
            <person name="Ma Y."/>
            <person name="Chen Y."/>
            <person name="Huang G."/>
            <person name="Zhou Y."/>
            <person name="Zheng Z."/>
            <person name="Qiu Y."/>
        </authorList>
    </citation>
    <scope>NUCLEOTIDE SEQUENCE [LARGE SCALE GENOMIC DNA]</scope>
    <source>
        <tissue evidence="4">Roots</tissue>
    </source>
</reference>
<feature type="compositionally biased region" description="Polar residues" evidence="1">
    <location>
        <begin position="318"/>
        <end position="327"/>
    </location>
</feature>
<feature type="region of interest" description="Disordered" evidence="1">
    <location>
        <begin position="282"/>
        <end position="327"/>
    </location>
</feature>
<dbReference type="Proteomes" id="UP001345219">
    <property type="component" value="Chromosome 22"/>
</dbReference>
<evidence type="ECO:0000256" key="1">
    <source>
        <dbReference type="SAM" id="MobiDB-lite"/>
    </source>
</evidence>
<dbReference type="InterPro" id="IPR021480">
    <property type="entry name" value="Zinc_ribbon_12"/>
</dbReference>
<accession>A0AAN7QRJ3</accession>
<dbReference type="InterPro" id="IPR040244">
    <property type="entry name" value="EDR4-like"/>
</dbReference>
<dbReference type="PANTHER" id="PTHR31105:SF38">
    <property type="entry name" value="PROTEIN ENHANCED DISEASE RESISTANCE 4"/>
    <property type="match status" value="1"/>
</dbReference>
<keyword evidence="5" id="KW-1185">Reference proteome</keyword>
<feature type="compositionally biased region" description="Basic and acidic residues" evidence="1">
    <location>
        <begin position="236"/>
        <end position="258"/>
    </location>
</feature>
<feature type="compositionally biased region" description="Basic and acidic residues" evidence="1">
    <location>
        <begin position="282"/>
        <end position="295"/>
    </location>
</feature>
<evidence type="ECO:0000313" key="4">
    <source>
        <dbReference type="EMBL" id="KAK4773388.1"/>
    </source>
</evidence>
<dbReference type="GO" id="GO:1900150">
    <property type="term" value="P:regulation of defense response to fungus"/>
    <property type="evidence" value="ECO:0007669"/>
    <property type="project" value="InterPro"/>
</dbReference>
<feature type="domain" description="Probable zinc-ribbon" evidence="2">
    <location>
        <begin position="515"/>
        <end position="558"/>
    </location>
</feature>
<evidence type="ECO:0000259" key="2">
    <source>
        <dbReference type="Pfam" id="PF11331"/>
    </source>
</evidence>
<proteinExistence type="predicted"/>
<dbReference type="Pfam" id="PF11331">
    <property type="entry name" value="Zn_ribbon_12"/>
    <property type="match status" value="1"/>
</dbReference>
<evidence type="ECO:0008006" key="6">
    <source>
        <dbReference type="Google" id="ProtNLM"/>
    </source>
</evidence>
<evidence type="ECO:0000313" key="5">
    <source>
        <dbReference type="Proteomes" id="UP001345219"/>
    </source>
</evidence>
<name>A0AAN7QRJ3_9MYRT</name>
<dbReference type="Pfam" id="PF22910">
    <property type="entry name" value="EDR4-like_1st"/>
    <property type="match status" value="1"/>
</dbReference>
<protein>
    <recommendedName>
        <fullName evidence="6">Zinc-ribbon domain-containing protein</fullName>
    </recommendedName>
</protein>
<feature type="region of interest" description="Disordered" evidence="1">
    <location>
        <begin position="235"/>
        <end position="265"/>
    </location>
</feature>
<dbReference type="InterPro" id="IPR055126">
    <property type="entry name" value="EDR4-like_N"/>
</dbReference>
<comment type="caution">
    <text evidence="4">The sequence shown here is derived from an EMBL/GenBank/DDBJ whole genome shotgun (WGS) entry which is preliminary data.</text>
</comment>
<organism evidence="4 5">
    <name type="scientific">Trapa incisa</name>
    <dbReference type="NCBI Taxonomy" id="236973"/>
    <lineage>
        <taxon>Eukaryota</taxon>
        <taxon>Viridiplantae</taxon>
        <taxon>Streptophyta</taxon>
        <taxon>Embryophyta</taxon>
        <taxon>Tracheophyta</taxon>
        <taxon>Spermatophyta</taxon>
        <taxon>Magnoliopsida</taxon>
        <taxon>eudicotyledons</taxon>
        <taxon>Gunneridae</taxon>
        <taxon>Pentapetalae</taxon>
        <taxon>rosids</taxon>
        <taxon>malvids</taxon>
        <taxon>Myrtales</taxon>
        <taxon>Lythraceae</taxon>
        <taxon>Trapa</taxon>
    </lineage>
</organism>
<dbReference type="EMBL" id="JAXIOK010000004">
    <property type="protein sequence ID" value="KAK4773388.1"/>
    <property type="molecule type" value="Genomic_DNA"/>
</dbReference>
<dbReference type="AlphaFoldDB" id="A0AAN7QRJ3"/>
<evidence type="ECO:0000259" key="3">
    <source>
        <dbReference type="Pfam" id="PF22910"/>
    </source>
</evidence>